<feature type="domain" description="Glycosyl hydrolase family 30 TIM-barrel" evidence="5">
    <location>
        <begin position="86"/>
        <end position="416"/>
    </location>
</feature>
<dbReference type="PANTHER" id="PTHR11069:SF23">
    <property type="entry name" value="LYSOSOMAL ACID GLUCOSYLCERAMIDASE"/>
    <property type="match status" value="1"/>
</dbReference>
<dbReference type="InterPro" id="IPR033452">
    <property type="entry name" value="GH30_C"/>
</dbReference>
<accession>A0A916X973</accession>
<name>A0A916X973_9SPHI</name>
<evidence type="ECO:0000256" key="1">
    <source>
        <dbReference type="ARBA" id="ARBA00005382"/>
    </source>
</evidence>
<dbReference type="GO" id="GO:0006680">
    <property type="term" value="P:glucosylceramide catabolic process"/>
    <property type="evidence" value="ECO:0007669"/>
    <property type="project" value="TreeGrafter"/>
</dbReference>
<dbReference type="EMBL" id="BMIL01000001">
    <property type="protein sequence ID" value="GGC52671.1"/>
    <property type="molecule type" value="Genomic_DNA"/>
</dbReference>
<gene>
    <name evidence="7" type="ORF">GCM10011387_02710</name>
</gene>
<dbReference type="Gene3D" id="2.60.40.1180">
    <property type="entry name" value="Golgi alpha-mannosidase II"/>
    <property type="match status" value="1"/>
</dbReference>
<keyword evidence="3 4" id="KW-0378">Hydrolase</keyword>
<reference evidence="7" key="1">
    <citation type="journal article" date="2014" name="Int. J. Syst. Evol. Microbiol.">
        <title>Complete genome sequence of Corynebacterium casei LMG S-19264T (=DSM 44701T), isolated from a smear-ripened cheese.</title>
        <authorList>
            <consortium name="US DOE Joint Genome Institute (JGI-PGF)"/>
            <person name="Walter F."/>
            <person name="Albersmeier A."/>
            <person name="Kalinowski J."/>
            <person name="Ruckert C."/>
        </authorList>
    </citation>
    <scope>NUCLEOTIDE SEQUENCE</scope>
    <source>
        <strain evidence="7">CGMCC 1.15343</strain>
    </source>
</reference>
<comment type="caution">
    <text evidence="7">The sequence shown here is derived from an EMBL/GenBank/DDBJ whole genome shotgun (WGS) entry which is preliminary data.</text>
</comment>
<dbReference type="AlphaFoldDB" id="A0A916X973"/>
<evidence type="ECO:0000256" key="2">
    <source>
        <dbReference type="ARBA" id="ARBA00022729"/>
    </source>
</evidence>
<dbReference type="Gene3D" id="3.20.20.80">
    <property type="entry name" value="Glycosidases"/>
    <property type="match status" value="1"/>
</dbReference>
<dbReference type="InterPro" id="IPR001139">
    <property type="entry name" value="Glyco_hydro_30"/>
</dbReference>
<dbReference type="InterPro" id="IPR013780">
    <property type="entry name" value="Glyco_hydro_b"/>
</dbReference>
<evidence type="ECO:0000313" key="7">
    <source>
        <dbReference type="EMBL" id="GGC52671.1"/>
    </source>
</evidence>
<keyword evidence="2" id="KW-0732">Signal</keyword>
<dbReference type="RefSeq" id="WP_188625023.1">
    <property type="nucleotide sequence ID" value="NZ_BMIL01000001.1"/>
</dbReference>
<dbReference type="InterPro" id="IPR033453">
    <property type="entry name" value="Glyco_hydro_30_TIM-barrel"/>
</dbReference>
<evidence type="ECO:0000256" key="3">
    <source>
        <dbReference type="ARBA" id="ARBA00022801"/>
    </source>
</evidence>
<dbReference type="PANTHER" id="PTHR11069">
    <property type="entry name" value="GLUCOSYLCERAMIDASE"/>
    <property type="match status" value="1"/>
</dbReference>
<dbReference type="SUPFAM" id="SSF51011">
    <property type="entry name" value="Glycosyl hydrolase domain"/>
    <property type="match status" value="1"/>
</dbReference>
<comment type="similarity">
    <text evidence="1 4">Belongs to the glycosyl hydrolase 30 family.</text>
</comment>
<dbReference type="GO" id="GO:0016020">
    <property type="term" value="C:membrane"/>
    <property type="evidence" value="ECO:0007669"/>
    <property type="project" value="GOC"/>
</dbReference>
<keyword evidence="8" id="KW-1185">Reference proteome</keyword>
<evidence type="ECO:0000259" key="5">
    <source>
        <dbReference type="Pfam" id="PF02055"/>
    </source>
</evidence>
<evidence type="ECO:0000313" key="8">
    <source>
        <dbReference type="Proteomes" id="UP000651668"/>
    </source>
</evidence>
<dbReference type="PROSITE" id="PS51257">
    <property type="entry name" value="PROKAR_LIPOPROTEIN"/>
    <property type="match status" value="1"/>
</dbReference>
<dbReference type="InterPro" id="IPR017853">
    <property type="entry name" value="GH"/>
</dbReference>
<proteinExistence type="inferred from homology"/>
<protein>
    <submittedName>
        <fullName evidence="7">Glucosylceramidase</fullName>
    </submittedName>
</protein>
<dbReference type="GO" id="GO:0004348">
    <property type="term" value="F:glucosylceramidase activity"/>
    <property type="evidence" value="ECO:0007669"/>
    <property type="project" value="InterPro"/>
</dbReference>
<evidence type="ECO:0000259" key="6">
    <source>
        <dbReference type="Pfam" id="PF17189"/>
    </source>
</evidence>
<dbReference type="Pfam" id="PF17189">
    <property type="entry name" value="Glyco_hydro_30C"/>
    <property type="match status" value="1"/>
</dbReference>
<organism evidence="7 8">
    <name type="scientific">Pedobacter quisquiliarum</name>
    <dbReference type="NCBI Taxonomy" id="1834438"/>
    <lineage>
        <taxon>Bacteria</taxon>
        <taxon>Pseudomonadati</taxon>
        <taxon>Bacteroidota</taxon>
        <taxon>Sphingobacteriia</taxon>
        <taxon>Sphingobacteriales</taxon>
        <taxon>Sphingobacteriaceae</taxon>
        <taxon>Pedobacter</taxon>
    </lineage>
</organism>
<reference evidence="7" key="2">
    <citation type="submission" date="2020-09" db="EMBL/GenBank/DDBJ databases">
        <authorList>
            <person name="Sun Q."/>
            <person name="Zhou Y."/>
        </authorList>
    </citation>
    <scope>NUCLEOTIDE SEQUENCE</scope>
    <source>
        <strain evidence="7">CGMCC 1.15343</strain>
    </source>
</reference>
<dbReference type="Proteomes" id="UP000651668">
    <property type="component" value="Unassembled WGS sequence"/>
</dbReference>
<dbReference type="SUPFAM" id="SSF51445">
    <property type="entry name" value="(Trans)glycosidases"/>
    <property type="match status" value="1"/>
</dbReference>
<dbReference type="Pfam" id="PF02055">
    <property type="entry name" value="Glyco_hydro_30"/>
    <property type="match status" value="1"/>
</dbReference>
<feature type="domain" description="Glycosyl hydrolase family 30 beta sandwich" evidence="6">
    <location>
        <begin position="419"/>
        <end position="478"/>
    </location>
</feature>
<keyword evidence="4" id="KW-0326">Glycosidase</keyword>
<sequence>MIIQKLKNHLALQYGLFLAVGLLSACGTSKSIKTPANAQETGIWLTTPDQKSLLAKQPTGLEFSATQAAQAAAFIEVNEKQTYQSIDGFGYTLTGGSATLINKLPEAQKAALLQELFSTTNNGIGVSYLRISIGASDLSAEPFSYNDLPSGQTDPDQAKFTISKEQEDLLPVLKRIVAINPAIKIMGSPWSPPTWMKDNNSFKGGSLKPEYYASYAKYFVKYIHAMKAEGITIDAITIQNEPLHPGNVPSMYMEAKDQAIFIKTALGPAFKAAGIKTKIILYDHNADRPDYPISILKDPEANKYVDGSAFHLYGGKIEALSQVHEAFPDKNLYFTEQWVGGPSNFPEDLKWHVSTLIIGATRNWSRNVLEWNLAADPAYKPHTVGGCTTCLGAITIAPKVSRNVAYYIIGHASKFVPAGSVRIASNLVENLDNVAFKRKDGKTVLIAVNTGKESKTFSIKHQGKTATATLPAAAVATYVW</sequence>
<evidence type="ECO:0000256" key="4">
    <source>
        <dbReference type="RuleBase" id="RU361188"/>
    </source>
</evidence>